<dbReference type="EMBL" id="CP029487">
    <property type="protein sequence ID" value="QCT71130.1"/>
    <property type="molecule type" value="Genomic_DNA"/>
</dbReference>
<keyword evidence="5" id="KW-0233">DNA recombination</keyword>
<dbReference type="RefSeq" id="WP_096920660.1">
    <property type="nucleotide sequence ID" value="NZ_CP029487.1"/>
</dbReference>
<dbReference type="SUPFAM" id="SSF56349">
    <property type="entry name" value="DNA breaking-rejoining enzymes"/>
    <property type="match status" value="1"/>
</dbReference>
<reference evidence="7 8" key="1">
    <citation type="submission" date="2018-05" db="EMBL/GenBank/DDBJ databases">
        <title>Genome comparison of Eubacterium sp.</title>
        <authorList>
            <person name="Feng Y."/>
            <person name="Sanchez-Andrea I."/>
            <person name="Stams A.J.M."/>
            <person name="De Vos W.M."/>
        </authorList>
    </citation>
    <scope>NUCLEOTIDE SEQUENCE [LARGE SCALE GENOMIC DNA]</scope>
    <source>
        <strain evidence="7 8">YI</strain>
    </source>
</reference>
<protein>
    <submittedName>
        <fullName evidence="7">Site-specific integrase</fullName>
    </submittedName>
</protein>
<dbReference type="Gene3D" id="1.10.150.130">
    <property type="match status" value="1"/>
</dbReference>
<dbReference type="Pfam" id="PF00589">
    <property type="entry name" value="Phage_integrase"/>
    <property type="match status" value="1"/>
</dbReference>
<dbReference type="InterPro" id="IPR050808">
    <property type="entry name" value="Phage_Integrase"/>
</dbReference>
<comment type="similarity">
    <text evidence="2">Belongs to the 'phage' integrase family.</text>
</comment>
<dbReference type="GO" id="GO:0015074">
    <property type="term" value="P:DNA integration"/>
    <property type="evidence" value="ECO:0007669"/>
    <property type="project" value="UniProtKB-KW"/>
</dbReference>
<accession>A0A4P9C6T8</accession>
<proteinExistence type="inferred from homology"/>
<evidence type="ECO:0000256" key="1">
    <source>
        <dbReference type="ARBA" id="ARBA00003283"/>
    </source>
</evidence>
<feature type="domain" description="Tyr recombinase" evidence="6">
    <location>
        <begin position="167"/>
        <end position="357"/>
    </location>
</feature>
<keyword evidence="3" id="KW-0229">DNA integration</keyword>
<evidence type="ECO:0000259" key="6">
    <source>
        <dbReference type="PROSITE" id="PS51898"/>
    </source>
</evidence>
<dbReference type="InterPro" id="IPR011010">
    <property type="entry name" value="DNA_brk_join_enz"/>
</dbReference>
<evidence type="ECO:0000256" key="2">
    <source>
        <dbReference type="ARBA" id="ARBA00008857"/>
    </source>
</evidence>
<dbReference type="AlphaFoldDB" id="A0A4P9C6T8"/>
<organism evidence="7 8">
    <name type="scientific">Eubacterium maltosivorans</name>
    <dbReference type="NCBI Taxonomy" id="2041044"/>
    <lineage>
        <taxon>Bacteria</taxon>
        <taxon>Bacillati</taxon>
        <taxon>Bacillota</taxon>
        <taxon>Clostridia</taxon>
        <taxon>Eubacteriales</taxon>
        <taxon>Eubacteriaceae</taxon>
        <taxon>Eubacterium</taxon>
    </lineage>
</organism>
<sequence length="362" mass="41719">MPERLKPKKKKAKPLKQAKYTIGYTPDGKAIRKSFYGRNNKEIEAKYRAYQQEKFEEDRKQEFITFKEFSEEWLDKFKRPSVSPVTYRSTYKANLKTLNTSIGDIPVIKLTTNDLQAIFGSVSDISKSKAQKMFIIAKAVLEHAVTINLITHNPMKGVVVGKTRKSENKQAYTGEEYRQVVEFAKTHKYGNGPLLALMAGLRLGEICALQWSDIDFYKKILHVRKATTIDNHGRSIIKEPKTACSIRDIPINDEFCQFFGAQIQLDTFVIGNGSNIIMDSMNYIHRNFKYFKNDLQKKYPHIQNLNMHELRHSFGTVHYKAGTPIDVISTIMGHSNIEITKKIYVHDNVEDARNRIDFSKLP</sequence>
<dbReference type="CDD" id="cd01189">
    <property type="entry name" value="INT_ICEBs1_C_like"/>
    <property type="match status" value="1"/>
</dbReference>
<evidence type="ECO:0000256" key="4">
    <source>
        <dbReference type="ARBA" id="ARBA00023125"/>
    </source>
</evidence>
<dbReference type="PANTHER" id="PTHR30629:SF2">
    <property type="entry name" value="PROPHAGE INTEGRASE INTS-RELATED"/>
    <property type="match status" value="1"/>
</dbReference>
<dbReference type="PROSITE" id="PS51898">
    <property type="entry name" value="TYR_RECOMBINASE"/>
    <property type="match status" value="1"/>
</dbReference>
<dbReference type="InterPro" id="IPR002104">
    <property type="entry name" value="Integrase_catalytic"/>
</dbReference>
<keyword evidence="8" id="KW-1185">Reference proteome</keyword>
<dbReference type="KEGG" id="emt:CPZ25_007255"/>
<keyword evidence="4" id="KW-0238">DNA-binding</keyword>
<name>A0A4P9C6T8_EUBML</name>
<evidence type="ECO:0000256" key="3">
    <source>
        <dbReference type="ARBA" id="ARBA00022908"/>
    </source>
</evidence>
<comment type="function">
    <text evidence="1">Site-specific tyrosine recombinase, which acts by catalyzing the cutting and rejoining of the recombining DNA molecules.</text>
</comment>
<dbReference type="PANTHER" id="PTHR30629">
    <property type="entry name" value="PROPHAGE INTEGRASE"/>
    <property type="match status" value="1"/>
</dbReference>
<gene>
    <name evidence="7" type="ORF">CPZ25_007255</name>
</gene>
<dbReference type="GO" id="GO:0003677">
    <property type="term" value="F:DNA binding"/>
    <property type="evidence" value="ECO:0007669"/>
    <property type="project" value="UniProtKB-KW"/>
</dbReference>
<evidence type="ECO:0000256" key="5">
    <source>
        <dbReference type="ARBA" id="ARBA00023172"/>
    </source>
</evidence>
<dbReference type="GO" id="GO:0006310">
    <property type="term" value="P:DNA recombination"/>
    <property type="evidence" value="ECO:0007669"/>
    <property type="project" value="UniProtKB-KW"/>
</dbReference>
<evidence type="ECO:0000313" key="8">
    <source>
        <dbReference type="Proteomes" id="UP000218387"/>
    </source>
</evidence>
<dbReference type="Gene3D" id="1.10.443.10">
    <property type="entry name" value="Intergrase catalytic core"/>
    <property type="match status" value="1"/>
</dbReference>
<dbReference type="InterPro" id="IPR010998">
    <property type="entry name" value="Integrase_recombinase_N"/>
</dbReference>
<dbReference type="Proteomes" id="UP000218387">
    <property type="component" value="Chromosome"/>
</dbReference>
<dbReference type="InterPro" id="IPR004107">
    <property type="entry name" value="Integrase_SAM-like_N"/>
</dbReference>
<dbReference type="Pfam" id="PF14659">
    <property type="entry name" value="Phage_int_SAM_3"/>
    <property type="match status" value="1"/>
</dbReference>
<dbReference type="InterPro" id="IPR013762">
    <property type="entry name" value="Integrase-like_cat_sf"/>
</dbReference>
<evidence type="ECO:0000313" key="7">
    <source>
        <dbReference type="EMBL" id="QCT71130.1"/>
    </source>
</evidence>